<evidence type="ECO:0000313" key="2">
    <source>
        <dbReference type="Proteomes" id="UP001396334"/>
    </source>
</evidence>
<organism evidence="1 2">
    <name type="scientific">Hibiscus sabdariffa</name>
    <name type="common">roselle</name>
    <dbReference type="NCBI Taxonomy" id="183260"/>
    <lineage>
        <taxon>Eukaryota</taxon>
        <taxon>Viridiplantae</taxon>
        <taxon>Streptophyta</taxon>
        <taxon>Embryophyta</taxon>
        <taxon>Tracheophyta</taxon>
        <taxon>Spermatophyta</taxon>
        <taxon>Magnoliopsida</taxon>
        <taxon>eudicotyledons</taxon>
        <taxon>Gunneridae</taxon>
        <taxon>Pentapetalae</taxon>
        <taxon>rosids</taxon>
        <taxon>malvids</taxon>
        <taxon>Malvales</taxon>
        <taxon>Malvaceae</taxon>
        <taxon>Malvoideae</taxon>
        <taxon>Hibiscus</taxon>
    </lineage>
</organism>
<dbReference type="EMBL" id="JBBPBN010000024">
    <property type="protein sequence ID" value="KAK9010080.1"/>
    <property type="molecule type" value="Genomic_DNA"/>
</dbReference>
<gene>
    <name evidence="1" type="ORF">V6N11_036597</name>
</gene>
<reference evidence="1 2" key="1">
    <citation type="journal article" date="2024" name="G3 (Bethesda)">
        <title>Genome assembly of Hibiscus sabdariffa L. provides insights into metabolisms of medicinal natural products.</title>
        <authorList>
            <person name="Kim T."/>
        </authorList>
    </citation>
    <scope>NUCLEOTIDE SEQUENCE [LARGE SCALE GENOMIC DNA]</scope>
    <source>
        <strain evidence="1">TK-2024</strain>
        <tissue evidence="1">Old leaves</tissue>
    </source>
</reference>
<keyword evidence="2" id="KW-1185">Reference proteome</keyword>
<comment type="caution">
    <text evidence="1">The sequence shown here is derived from an EMBL/GenBank/DDBJ whole genome shotgun (WGS) entry which is preliminary data.</text>
</comment>
<sequence>MVALQVIRSRSMVVRTWFAPKPLSEGYKGIIESGEGENSKIAKHILRYLGDVPSIGDFVSSDSSKDCVSGLKVNAKGVEEDLCVAPNVSFSRNEG</sequence>
<protein>
    <submittedName>
        <fullName evidence="1">Uncharacterized protein</fullName>
    </submittedName>
</protein>
<dbReference type="Proteomes" id="UP001396334">
    <property type="component" value="Unassembled WGS sequence"/>
</dbReference>
<name>A0ABR2RAU5_9ROSI</name>
<evidence type="ECO:0000313" key="1">
    <source>
        <dbReference type="EMBL" id="KAK9010080.1"/>
    </source>
</evidence>
<accession>A0ABR2RAU5</accession>
<proteinExistence type="predicted"/>